<reference evidence="2" key="1">
    <citation type="journal article" date="2022" name="New Phytol.">
        <title>Phylogenomic structure and speciation in an emerging model: the Sphagnum magellanicum complex (Bryophyta).</title>
        <authorList>
            <person name="Shaw A.J."/>
            <person name="Piatkowski B."/>
            <person name="Duffy A.M."/>
            <person name="Aguero B."/>
            <person name="Imwattana K."/>
            <person name="Nieto-Lugilde M."/>
            <person name="Healey A."/>
            <person name="Weston D.J."/>
            <person name="Patel M.N."/>
            <person name="Schmutz J."/>
            <person name="Grimwood J."/>
            <person name="Yavitt J.B."/>
            <person name="Hassel K."/>
            <person name="Stenoien H.K."/>
            <person name="Flatberg K.I."/>
            <person name="Bickford C.P."/>
            <person name="Hicks K.A."/>
        </authorList>
    </citation>
    <scope>NUCLEOTIDE SEQUENCE [LARGE SCALE GENOMIC DNA]</scope>
</reference>
<evidence type="ECO:0000313" key="2">
    <source>
        <dbReference type="Proteomes" id="UP000828922"/>
    </source>
</evidence>
<name>A0ACB8HK17_9BRYO</name>
<dbReference type="Proteomes" id="UP000828922">
    <property type="component" value="Linkage Group LG07"/>
</dbReference>
<protein>
    <submittedName>
        <fullName evidence="1">Uncharacterized protein</fullName>
    </submittedName>
</protein>
<accession>A0ACB8HK17</accession>
<dbReference type="EMBL" id="CM038913">
    <property type="protein sequence ID" value="KAH9556524.1"/>
    <property type="molecule type" value="Genomic_DNA"/>
</dbReference>
<gene>
    <name evidence="1" type="ORF">CY35_07G033400</name>
</gene>
<evidence type="ECO:0000313" key="1">
    <source>
        <dbReference type="EMBL" id="KAH9556524.1"/>
    </source>
</evidence>
<organism evidence="1 2">
    <name type="scientific">Sphagnum magellanicum</name>
    <dbReference type="NCBI Taxonomy" id="128215"/>
    <lineage>
        <taxon>Eukaryota</taxon>
        <taxon>Viridiplantae</taxon>
        <taxon>Streptophyta</taxon>
        <taxon>Embryophyta</taxon>
        <taxon>Bryophyta</taxon>
        <taxon>Sphagnophytina</taxon>
        <taxon>Sphagnopsida</taxon>
        <taxon>Sphagnales</taxon>
        <taxon>Sphagnaceae</taxon>
        <taxon>Sphagnum</taxon>
    </lineage>
</organism>
<keyword evidence="2" id="KW-1185">Reference proteome</keyword>
<sequence>MATVEALPLVGPPVVAVHVGAGLADLHGELDRQQLLQSLALQKSLESETVRENPEKDQESHEKENLNSNEVRQDDDDDDDDSEELPHEPFLEMLKGESTRENNSGQLPTLGLTENMSTTFLESGNACLDFFFHVVPRTSSQRITELLELAWKEDASTALKLVFQLRAVRGTGKSDKESFYTAALWLYHHHPSTLLANLGCIPAFGYFKDLLELVLRIVEGPQETQLRLLKKEEHDEVVRFGKSKLKATEKAAGNIRAYKQITRTYALTCGKGAPREPYKSRKGAAARAAKEDGTLLPQAERIAAQQVKDATMKEQARKKRRIVTAKLAERAVEKYSQDSRFKLLHSAVAQIFADQLAKDVLALAEKRHFDVSLAAKWAPSLDQSYDKRTLMCESIARRLFLKSSFPEYADLEDAHYAYRVRDRLRKEVLVPLRRCLELPEVYMSARRWEELPYNRVASVAMKNYKEIFEKKDPERFKKFLEDVTAGKAKLAAGALLPHQIVQEAVEKEDQGEAGKVSELQWKRLVEDMKKQGSLSNCMAVCDVSSSMVGVPMEVCIALGLLVSDLCEQPWKNHIMTFSSRPQLHLVKGETIAERHRFTKSMDWGVNTDFQAVFDIILSKAVLHSLPPEKMIKRLFVFSDMEFDQATQGEAGSDWEATDYMVICNKFKKAGYGDHPPQIVFWNLRDSRSTPVVKNQKGVAMVSGFSKNLLKIFLRNDGEIDPMLVMQQAIAGRMYQGLQLVD</sequence>
<proteinExistence type="predicted"/>
<comment type="caution">
    <text evidence="1">The sequence shown here is derived from an EMBL/GenBank/DDBJ whole genome shotgun (WGS) entry which is preliminary data.</text>
</comment>